<dbReference type="PROSITE" id="PS50262">
    <property type="entry name" value="G_PROTEIN_RECEP_F1_2"/>
    <property type="match status" value="1"/>
</dbReference>
<dbReference type="SUPFAM" id="SSF81321">
    <property type="entry name" value="Family A G protein-coupled receptor-like"/>
    <property type="match status" value="1"/>
</dbReference>
<protein>
    <recommendedName>
        <fullName evidence="6">G-protein coupled receptors family 1 profile domain-containing protein</fullName>
    </recommendedName>
</protein>
<keyword evidence="4 5" id="KW-0472">Membrane</keyword>
<name>A0A814MCM5_ADIRI</name>
<reference evidence="7" key="1">
    <citation type="submission" date="2021-02" db="EMBL/GenBank/DDBJ databases">
        <authorList>
            <person name="Nowell W R."/>
        </authorList>
    </citation>
    <scope>NUCLEOTIDE SEQUENCE</scope>
</reference>
<organism evidence="7 9">
    <name type="scientific">Adineta ricciae</name>
    <name type="common">Rotifer</name>
    <dbReference type="NCBI Taxonomy" id="249248"/>
    <lineage>
        <taxon>Eukaryota</taxon>
        <taxon>Metazoa</taxon>
        <taxon>Spiralia</taxon>
        <taxon>Gnathifera</taxon>
        <taxon>Rotifera</taxon>
        <taxon>Eurotatoria</taxon>
        <taxon>Bdelloidea</taxon>
        <taxon>Adinetida</taxon>
        <taxon>Adinetidae</taxon>
        <taxon>Adineta</taxon>
    </lineage>
</organism>
<feature type="transmembrane region" description="Helical" evidence="5">
    <location>
        <begin position="127"/>
        <end position="150"/>
    </location>
</feature>
<gene>
    <name evidence="8" type="ORF">EDS130_LOCUS34752</name>
    <name evidence="7" type="ORF">XAT740_LOCUS17103</name>
</gene>
<accession>A0A814MCM5</accession>
<sequence>MSIVKNIHLGFNLPFLIMSTGFKIDPTLTSIAYCKIRYYLAQATLPHMIRTLECAAIIGQFLATSRQVYFRKQNTHTIVRICICLIVLFWCLQGVPNLILYKIQIGSANRTAVCNSFNKRLNDYTTWFSRILSIFLFPCIVLPLFSYLTLRNVRRVTNATNRQHKIERDMSLLLIIQTTFYVVICIPFGIWTLYASFTTNVRKDSNKIAIERLIQTIMYIIINSTFANSFYLFYATSTRFRKQFKIIFRAVFCRAQRSEHNQPLSSTINIT</sequence>
<dbReference type="EMBL" id="CAJNOR010001109">
    <property type="protein sequence ID" value="CAF1076682.1"/>
    <property type="molecule type" value="Genomic_DNA"/>
</dbReference>
<dbReference type="Proteomes" id="UP000663828">
    <property type="component" value="Unassembled WGS sequence"/>
</dbReference>
<feature type="domain" description="G-protein coupled receptors family 1 profile" evidence="6">
    <location>
        <begin position="1"/>
        <end position="231"/>
    </location>
</feature>
<dbReference type="EMBL" id="CAJNOJ010000295">
    <property type="protein sequence ID" value="CAF1377875.1"/>
    <property type="molecule type" value="Genomic_DNA"/>
</dbReference>
<evidence type="ECO:0000313" key="8">
    <source>
        <dbReference type="EMBL" id="CAF1377875.1"/>
    </source>
</evidence>
<feature type="transmembrane region" description="Helical" evidence="5">
    <location>
        <begin position="77"/>
        <end position="95"/>
    </location>
</feature>
<dbReference type="Proteomes" id="UP000663852">
    <property type="component" value="Unassembled WGS sequence"/>
</dbReference>
<proteinExistence type="predicted"/>
<dbReference type="InterPro" id="IPR017452">
    <property type="entry name" value="GPCR_Rhodpsn_7TM"/>
</dbReference>
<keyword evidence="9" id="KW-1185">Reference proteome</keyword>
<feature type="transmembrane region" description="Helical" evidence="5">
    <location>
        <begin position="171"/>
        <end position="194"/>
    </location>
</feature>
<keyword evidence="2 5" id="KW-0812">Transmembrane</keyword>
<dbReference type="Gene3D" id="1.20.1070.10">
    <property type="entry name" value="Rhodopsin 7-helix transmembrane proteins"/>
    <property type="match status" value="1"/>
</dbReference>
<evidence type="ECO:0000256" key="5">
    <source>
        <dbReference type="SAM" id="Phobius"/>
    </source>
</evidence>
<evidence type="ECO:0000256" key="4">
    <source>
        <dbReference type="ARBA" id="ARBA00023136"/>
    </source>
</evidence>
<evidence type="ECO:0000259" key="6">
    <source>
        <dbReference type="PROSITE" id="PS50262"/>
    </source>
</evidence>
<feature type="transmembrane region" description="Helical" evidence="5">
    <location>
        <begin position="214"/>
        <end position="235"/>
    </location>
</feature>
<comment type="caution">
    <text evidence="7">The sequence shown here is derived from an EMBL/GenBank/DDBJ whole genome shotgun (WGS) entry which is preliminary data.</text>
</comment>
<evidence type="ECO:0000256" key="3">
    <source>
        <dbReference type="ARBA" id="ARBA00022989"/>
    </source>
</evidence>
<comment type="subcellular location">
    <subcellularLocation>
        <location evidence="1">Membrane</location>
    </subcellularLocation>
</comment>
<dbReference type="AlphaFoldDB" id="A0A814MCM5"/>
<keyword evidence="3 5" id="KW-1133">Transmembrane helix</keyword>
<evidence type="ECO:0000256" key="1">
    <source>
        <dbReference type="ARBA" id="ARBA00004370"/>
    </source>
</evidence>
<evidence type="ECO:0000313" key="7">
    <source>
        <dbReference type="EMBL" id="CAF1076682.1"/>
    </source>
</evidence>
<evidence type="ECO:0000313" key="9">
    <source>
        <dbReference type="Proteomes" id="UP000663828"/>
    </source>
</evidence>
<evidence type="ECO:0000256" key="2">
    <source>
        <dbReference type="ARBA" id="ARBA00022692"/>
    </source>
</evidence>
<dbReference type="GO" id="GO:0016020">
    <property type="term" value="C:membrane"/>
    <property type="evidence" value="ECO:0007669"/>
    <property type="project" value="UniProtKB-SubCell"/>
</dbReference>